<dbReference type="GeneID" id="70137633"/>
<sequence length="297" mass="34589">MTRVTSKSLAAFITALRTRVADFHRICMVKKTQLPGHFARIHETHGHDQDMEEVVEAITSHCRAISPSAGYEWDEFAARLLLDDNYFRSSGYGTNEIQIAEILWTYIAALDHFFFWGALTKPTRYTGSSRGQCYRTQWRPFNLVVSIGPNRQNEGAAYWDNDTGTVYMFTEEPTHRDGNRIKSAHRSTNSFEDMIQYLFHEIGHVVTNIFPYFPNEHVLWKQREFDEGHGMEFLELIIFQFEIIQQAVDRFGLGQNSFKSELDRHGDRRFEILTEGIPPFSADAVSFFRRRVMNSCY</sequence>
<comment type="caution">
    <text evidence="1">The sequence shown here is derived from an EMBL/GenBank/DDBJ whole genome shotgun (WGS) entry which is preliminary data.</text>
</comment>
<name>A0A9P9A2J6_9PEZI</name>
<reference evidence="1" key="1">
    <citation type="journal article" date="2021" name="Nat. Commun.">
        <title>Genetic determinants of endophytism in the Arabidopsis root mycobiome.</title>
        <authorList>
            <person name="Mesny F."/>
            <person name="Miyauchi S."/>
            <person name="Thiergart T."/>
            <person name="Pickel B."/>
            <person name="Atanasova L."/>
            <person name="Karlsson M."/>
            <person name="Huettel B."/>
            <person name="Barry K.W."/>
            <person name="Haridas S."/>
            <person name="Chen C."/>
            <person name="Bauer D."/>
            <person name="Andreopoulos W."/>
            <person name="Pangilinan J."/>
            <person name="LaButti K."/>
            <person name="Riley R."/>
            <person name="Lipzen A."/>
            <person name="Clum A."/>
            <person name="Drula E."/>
            <person name="Henrissat B."/>
            <person name="Kohler A."/>
            <person name="Grigoriev I.V."/>
            <person name="Martin F.M."/>
            <person name="Hacquard S."/>
        </authorList>
    </citation>
    <scope>NUCLEOTIDE SEQUENCE</scope>
    <source>
        <strain evidence="1">MPI-SDFR-AT-0073</strain>
    </source>
</reference>
<evidence type="ECO:0000313" key="2">
    <source>
        <dbReference type="Proteomes" id="UP000758603"/>
    </source>
</evidence>
<protein>
    <submittedName>
        <fullName evidence="1">Uncharacterized protein</fullName>
    </submittedName>
</protein>
<keyword evidence="2" id="KW-1185">Reference proteome</keyword>
<organism evidence="1 2">
    <name type="scientific">Truncatella angustata</name>
    <dbReference type="NCBI Taxonomy" id="152316"/>
    <lineage>
        <taxon>Eukaryota</taxon>
        <taxon>Fungi</taxon>
        <taxon>Dikarya</taxon>
        <taxon>Ascomycota</taxon>
        <taxon>Pezizomycotina</taxon>
        <taxon>Sordariomycetes</taxon>
        <taxon>Xylariomycetidae</taxon>
        <taxon>Amphisphaeriales</taxon>
        <taxon>Sporocadaceae</taxon>
        <taxon>Truncatella</taxon>
    </lineage>
</organism>
<dbReference type="EMBL" id="JAGPXC010000002">
    <property type="protein sequence ID" value="KAH6658025.1"/>
    <property type="molecule type" value="Genomic_DNA"/>
</dbReference>
<dbReference type="RefSeq" id="XP_045962259.1">
    <property type="nucleotide sequence ID" value="XM_046108742.1"/>
</dbReference>
<gene>
    <name evidence="1" type="ORF">BKA67DRAFT_673829</name>
</gene>
<evidence type="ECO:0000313" key="1">
    <source>
        <dbReference type="EMBL" id="KAH6658025.1"/>
    </source>
</evidence>
<accession>A0A9P9A2J6</accession>
<dbReference type="Proteomes" id="UP000758603">
    <property type="component" value="Unassembled WGS sequence"/>
</dbReference>
<dbReference type="AlphaFoldDB" id="A0A9P9A2J6"/>
<proteinExistence type="predicted"/>